<proteinExistence type="predicted"/>
<dbReference type="OMA" id="TNAKGPM"/>
<dbReference type="AlphaFoldDB" id="A0A8C2UV80"/>
<dbReference type="PANTHER" id="PTHR21604:SF0">
    <property type="entry name" value="RETROELEMENT SILENCING FACTOR 1"/>
    <property type="match status" value="1"/>
</dbReference>
<name>A0A8C2UV80_CHILA</name>
<dbReference type="Proteomes" id="UP000694398">
    <property type="component" value="Unassembled WGS sequence"/>
</dbReference>
<dbReference type="InterPro" id="IPR027866">
    <property type="entry name" value="RESF1"/>
</dbReference>
<reference evidence="2" key="1">
    <citation type="submission" date="2025-08" db="UniProtKB">
        <authorList>
            <consortium name="Ensembl"/>
        </authorList>
    </citation>
    <scope>IDENTIFICATION</scope>
</reference>
<evidence type="ECO:0000256" key="1">
    <source>
        <dbReference type="SAM" id="MobiDB-lite"/>
    </source>
</evidence>
<keyword evidence="3" id="KW-1185">Reference proteome</keyword>
<dbReference type="GO" id="GO:0005634">
    <property type="term" value="C:nucleus"/>
    <property type="evidence" value="ECO:0007669"/>
    <property type="project" value="TreeGrafter"/>
</dbReference>
<dbReference type="Ensembl" id="ENSCLAT00000005393.1">
    <property type="protein sequence ID" value="ENSCLAP00000005297.1"/>
    <property type="gene ID" value="ENSCLAG00000003760.1"/>
</dbReference>
<evidence type="ECO:0000313" key="2">
    <source>
        <dbReference type="Ensembl" id="ENSCLAP00000005297.1"/>
    </source>
</evidence>
<feature type="region of interest" description="Disordered" evidence="1">
    <location>
        <begin position="134"/>
        <end position="156"/>
    </location>
</feature>
<organism evidence="2 3">
    <name type="scientific">Chinchilla lanigera</name>
    <name type="common">Long-tailed chinchilla</name>
    <name type="synonym">Chinchilla villidera</name>
    <dbReference type="NCBI Taxonomy" id="34839"/>
    <lineage>
        <taxon>Eukaryota</taxon>
        <taxon>Metazoa</taxon>
        <taxon>Chordata</taxon>
        <taxon>Craniata</taxon>
        <taxon>Vertebrata</taxon>
        <taxon>Euteleostomi</taxon>
        <taxon>Mammalia</taxon>
        <taxon>Eutheria</taxon>
        <taxon>Euarchontoglires</taxon>
        <taxon>Glires</taxon>
        <taxon>Rodentia</taxon>
        <taxon>Hystricomorpha</taxon>
        <taxon>Chinchillidae</taxon>
        <taxon>Chinchilla</taxon>
    </lineage>
</organism>
<dbReference type="PANTHER" id="PTHR21604">
    <property type="entry name" value="RETROELEMENT SILENCING FACTOR 1"/>
    <property type="match status" value="1"/>
</dbReference>
<accession>A0A8C2UV80</accession>
<sequence length="156" mass="16919">MSWNTQPQKAPMPPPYRKTQPAFSLQYTVNQLSTLSQSSFNCPASNQEACMYLSNSNTVSQPLPNVSNYSVPFQIPASNMPSRTVVASQTPVERTAYTNAKGATQPNHNLQVASGVMENLRLPSPVEATVSHQTHFGTNPANSHALQSQHTASDTC</sequence>
<dbReference type="GeneTree" id="ENSGT00390000018491"/>
<dbReference type="GO" id="GO:1990226">
    <property type="term" value="F:histone methyltransferase binding"/>
    <property type="evidence" value="ECO:0007669"/>
    <property type="project" value="TreeGrafter"/>
</dbReference>
<reference evidence="2" key="2">
    <citation type="submission" date="2025-09" db="UniProtKB">
        <authorList>
            <consortium name="Ensembl"/>
        </authorList>
    </citation>
    <scope>IDENTIFICATION</scope>
</reference>
<evidence type="ECO:0000313" key="3">
    <source>
        <dbReference type="Proteomes" id="UP000694398"/>
    </source>
</evidence>
<protein>
    <submittedName>
        <fullName evidence="2">Uncharacterized protein</fullName>
    </submittedName>
</protein>